<dbReference type="Pfam" id="PF05117">
    <property type="entry name" value="DUF695"/>
    <property type="match status" value="1"/>
</dbReference>
<comment type="caution">
    <text evidence="2">The sequence shown here is derived from an EMBL/GenBank/DDBJ whole genome shotgun (WGS) entry which is preliminary data.</text>
</comment>
<accession>A0ABW1BS92</accession>
<reference evidence="3" key="1">
    <citation type="journal article" date="2019" name="Int. J. Syst. Evol. Microbiol.">
        <title>The Global Catalogue of Microorganisms (GCM) 10K type strain sequencing project: providing services to taxonomists for standard genome sequencing and annotation.</title>
        <authorList>
            <consortium name="The Broad Institute Genomics Platform"/>
            <consortium name="The Broad Institute Genome Sequencing Center for Infectious Disease"/>
            <person name="Wu L."/>
            <person name="Ma J."/>
        </authorList>
    </citation>
    <scope>NUCLEOTIDE SEQUENCE [LARGE SCALE GENOMIC DNA]</scope>
    <source>
        <strain evidence="3">CGMCC 4.7106</strain>
    </source>
</reference>
<feature type="domain" description="DUF695" evidence="1">
    <location>
        <begin position="245"/>
        <end position="348"/>
    </location>
</feature>
<name>A0ABW1BS92_9ACTN</name>
<dbReference type="Proteomes" id="UP001596096">
    <property type="component" value="Unassembled WGS sequence"/>
</dbReference>
<proteinExistence type="predicted"/>
<evidence type="ECO:0000259" key="1">
    <source>
        <dbReference type="Pfam" id="PF05117"/>
    </source>
</evidence>
<evidence type="ECO:0000313" key="3">
    <source>
        <dbReference type="Proteomes" id="UP001596096"/>
    </source>
</evidence>
<dbReference type="InterPro" id="IPR016097">
    <property type="entry name" value="DUF695"/>
</dbReference>
<sequence length="349" mass="37185">MRLFGRKSEDEGADPGERVAGFWQWWASARPELDAAVAAGESGKPAELLGPAVAAVHPGLVWELAPGRNAAHALVVTAAGDAELRSLAHRWARAAPPADMLWEFHPSRQASALPGELTLDAGGIEFGLDKLVLGLRVPRGALRVDVTAHHPIFGELGEDARMDATLLALDRLLGEDDVARWVGEIVPAAAPPIDAVPAVHLPVVVADVAADYDTEQWVTLEGRTASGAPLVASARYPLRPVDYPLLDHHIAVTLPYRDKDAGGLPRGRSLAALGAFEERLGERLRALGDDVVLAAHLSAERRRVMHVYATRESAAAAALKELASTWKEGRARVDVTPDPSWSAVAAFLA</sequence>
<organism evidence="2 3">
    <name type="scientific">Nonomuraea harbinensis</name>
    <dbReference type="NCBI Taxonomy" id="1286938"/>
    <lineage>
        <taxon>Bacteria</taxon>
        <taxon>Bacillati</taxon>
        <taxon>Actinomycetota</taxon>
        <taxon>Actinomycetes</taxon>
        <taxon>Streptosporangiales</taxon>
        <taxon>Streptosporangiaceae</taxon>
        <taxon>Nonomuraea</taxon>
    </lineage>
</organism>
<dbReference type="EMBL" id="JBHSNW010000005">
    <property type="protein sequence ID" value="MFC5816110.1"/>
    <property type="molecule type" value="Genomic_DNA"/>
</dbReference>
<dbReference type="RefSeq" id="WP_219548378.1">
    <property type="nucleotide sequence ID" value="NZ_JAHKRN010000039.1"/>
</dbReference>
<evidence type="ECO:0000313" key="2">
    <source>
        <dbReference type="EMBL" id="MFC5816110.1"/>
    </source>
</evidence>
<gene>
    <name evidence="2" type="ORF">ACFPUY_13525</name>
</gene>
<keyword evidence="3" id="KW-1185">Reference proteome</keyword>
<protein>
    <submittedName>
        <fullName evidence="2">DUF695 domain-containing protein</fullName>
    </submittedName>
</protein>